<dbReference type="InterPro" id="IPR001078">
    <property type="entry name" value="2-oxoacid_DH_actylTfrase"/>
</dbReference>
<reference evidence="7 8" key="1">
    <citation type="submission" date="2024-10" db="EMBL/GenBank/DDBJ databases">
        <authorList>
            <person name="Topkara A.R."/>
            <person name="Saygin H."/>
        </authorList>
    </citation>
    <scope>NUCLEOTIDE SEQUENCE [LARGE SCALE GENOMIC DNA]</scope>
    <source>
        <strain evidence="7 8">M3C6</strain>
    </source>
</reference>
<organism evidence="7 8">
    <name type="scientific">Nonomuraea marmarensis</name>
    <dbReference type="NCBI Taxonomy" id="3351344"/>
    <lineage>
        <taxon>Bacteria</taxon>
        <taxon>Bacillati</taxon>
        <taxon>Actinomycetota</taxon>
        <taxon>Actinomycetes</taxon>
        <taxon>Streptosporangiales</taxon>
        <taxon>Streptosporangiaceae</taxon>
        <taxon>Nonomuraea</taxon>
    </lineage>
</organism>
<sequence>MARLLRMPEVAANATEAVLQGWAVAVDTPFAAGDVIATVETDKAVVDVEAEADGVLLRPLAAEGATLAVGTAIAIVGDLGEHVDDLDRLVTDLTTAASDGAATRPGRAAPDRPARLFSSPLARRLAREARLPIEDITGTGPNGRIIRRDVEAAIEHRTTFTPRDTPVAAHQAPAEPAPASRIPAEAPVSRIPDAAVAARQGPETSPGAVTEVPHTRARQAIASRLTTSKQTTPHFYLRGTAHVGKLLELRRHLNEGAQRKISINDLVIKAVAHAHQRVPDMNVIWTPEATRQFGTVDLSVAIATDRGLVTPVLRSVEQQSVMTIADATQDFAKRARAGRLRQGELEGGVLTVTNLGMFGVEEFAAIINPPQSAILAVGAVRQEPVVKGGKLKAGEVMRVTLSVDHRPIDGTVAAAWMQAFLELLADPVRILA</sequence>
<keyword evidence="3 4" id="KW-0450">Lipoyl</keyword>
<dbReference type="InterPro" id="IPR003016">
    <property type="entry name" value="2-oxoA_DH_lipoyl-BS"/>
</dbReference>
<dbReference type="InterPro" id="IPR023213">
    <property type="entry name" value="CAT-like_dom_sf"/>
</dbReference>
<gene>
    <name evidence="7" type="ORF">ACFLIM_44785</name>
</gene>
<dbReference type="SUPFAM" id="SSF47005">
    <property type="entry name" value="Peripheral subunit-binding domain of 2-oxo acid dehydrogenase complex"/>
    <property type="match status" value="1"/>
</dbReference>
<evidence type="ECO:0000313" key="7">
    <source>
        <dbReference type="EMBL" id="MFG1710308.1"/>
    </source>
</evidence>
<dbReference type="PANTHER" id="PTHR23151">
    <property type="entry name" value="DIHYDROLIPOAMIDE ACETYL/SUCCINYL-TRANSFERASE-RELATED"/>
    <property type="match status" value="1"/>
</dbReference>
<comment type="similarity">
    <text evidence="2 4">Belongs to the 2-oxoacid dehydrogenase family.</text>
</comment>
<dbReference type="SUPFAM" id="SSF52777">
    <property type="entry name" value="CoA-dependent acyltransferases"/>
    <property type="match status" value="1"/>
</dbReference>
<evidence type="ECO:0000256" key="3">
    <source>
        <dbReference type="ARBA" id="ARBA00022823"/>
    </source>
</evidence>
<comment type="cofactor">
    <cofactor evidence="1 4">
        <name>(R)-lipoate</name>
        <dbReference type="ChEBI" id="CHEBI:83088"/>
    </cofactor>
</comment>
<evidence type="ECO:0000256" key="2">
    <source>
        <dbReference type="ARBA" id="ARBA00007317"/>
    </source>
</evidence>
<dbReference type="Pfam" id="PF00198">
    <property type="entry name" value="2-oxoacid_dh"/>
    <property type="match status" value="1"/>
</dbReference>
<dbReference type="InterPro" id="IPR011053">
    <property type="entry name" value="Single_hybrid_motif"/>
</dbReference>
<dbReference type="RefSeq" id="WP_393175957.1">
    <property type="nucleotide sequence ID" value="NZ_JBICRM010000046.1"/>
</dbReference>
<comment type="caution">
    <text evidence="7">The sequence shown here is derived from an EMBL/GenBank/DDBJ whole genome shotgun (WGS) entry which is preliminary data.</text>
</comment>
<dbReference type="PROSITE" id="PS51826">
    <property type="entry name" value="PSBD"/>
    <property type="match status" value="1"/>
</dbReference>
<accession>A0ABW7ATE4</accession>
<feature type="domain" description="Lipoyl-binding" evidence="5">
    <location>
        <begin position="2"/>
        <end position="77"/>
    </location>
</feature>
<dbReference type="EC" id="2.3.1.-" evidence="4"/>
<dbReference type="GO" id="GO:0016746">
    <property type="term" value="F:acyltransferase activity"/>
    <property type="evidence" value="ECO:0007669"/>
    <property type="project" value="UniProtKB-KW"/>
</dbReference>
<dbReference type="InterPro" id="IPR004167">
    <property type="entry name" value="PSBD"/>
</dbReference>
<keyword evidence="8" id="KW-1185">Reference proteome</keyword>
<dbReference type="CDD" id="cd06849">
    <property type="entry name" value="lipoyl_domain"/>
    <property type="match status" value="1"/>
</dbReference>
<name>A0ABW7ATE4_9ACTN</name>
<evidence type="ECO:0000259" key="5">
    <source>
        <dbReference type="PROSITE" id="PS50968"/>
    </source>
</evidence>
<evidence type="ECO:0000256" key="1">
    <source>
        <dbReference type="ARBA" id="ARBA00001938"/>
    </source>
</evidence>
<dbReference type="Gene3D" id="4.10.320.10">
    <property type="entry name" value="E3-binding domain"/>
    <property type="match status" value="1"/>
</dbReference>
<dbReference type="InterPro" id="IPR045257">
    <property type="entry name" value="E2/Pdx1"/>
</dbReference>
<dbReference type="Pfam" id="PF00364">
    <property type="entry name" value="Biotin_lipoyl"/>
    <property type="match status" value="1"/>
</dbReference>
<evidence type="ECO:0000259" key="6">
    <source>
        <dbReference type="PROSITE" id="PS51826"/>
    </source>
</evidence>
<evidence type="ECO:0000313" key="8">
    <source>
        <dbReference type="Proteomes" id="UP001603978"/>
    </source>
</evidence>
<dbReference type="PROSITE" id="PS50968">
    <property type="entry name" value="BIOTINYL_LIPOYL"/>
    <property type="match status" value="1"/>
</dbReference>
<dbReference type="Pfam" id="PF02817">
    <property type="entry name" value="E3_binding"/>
    <property type="match status" value="1"/>
</dbReference>
<dbReference type="Proteomes" id="UP001603978">
    <property type="component" value="Unassembled WGS sequence"/>
</dbReference>
<dbReference type="Gene3D" id="3.30.559.10">
    <property type="entry name" value="Chloramphenicol acetyltransferase-like domain"/>
    <property type="match status" value="1"/>
</dbReference>
<dbReference type="EMBL" id="JBICRM010000046">
    <property type="protein sequence ID" value="MFG1710308.1"/>
    <property type="molecule type" value="Genomic_DNA"/>
</dbReference>
<keyword evidence="4 7" id="KW-0808">Transferase</keyword>
<dbReference type="SUPFAM" id="SSF51230">
    <property type="entry name" value="Single hybrid motif"/>
    <property type="match status" value="1"/>
</dbReference>
<proteinExistence type="inferred from homology"/>
<feature type="domain" description="Peripheral subunit-binding (PSBD)" evidence="6">
    <location>
        <begin position="117"/>
        <end position="154"/>
    </location>
</feature>
<evidence type="ECO:0000256" key="4">
    <source>
        <dbReference type="RuleBase" id="RU003423"/>
    </source>
</evidence>
<protein>
    <recommendedName>
        <fullName evidence="4">Dihydrolipoamide acetyltransferase component of pyruvate dehydrogenase complex</fullName>
        <ecNumber evidence="4">2.3.1.-</ecNumber>
    </recommendedName>
</protein>
<dbReference type="InterPro" id="IPR036625">
    <property type="entry name" value="E3-bd_dom_sf"/>
</dbReference>
<dbReference type="Gene3D" id="2.40.50.100">
    <property type="match status" value="1"/>
</dbReference>
<keyword evidence="4 7" id="KW-0012">Acyltransferase</keyword>
<dbReference type="PANTHER" id="PTHR23151:SF90">
    <property type="entry name" value="DIHYDROLIPOYLLYSINE-RESIDUE ACETYLTRANSFERASE COMPONENT OF PYRUVATE DEHYDROGENASE COMPLEX, MITOCHONDRIAL-RELATED"/>
    <property type="match status" value="1"/>
</dbReference>
<dbReference type="InterPro" id="IPR000089">
    <property type="entry name" value="Biotin_lipoyl"/>
</dbReference>
<dbReference type="PROSITE" id="PS00189">
    <property type="entry name" value="LIPOYL"/>
    <property type="match status" value="1"/>
</dbReference>